<sequence length="504" mass="54538">MHWERVPLFLWFTGICALAMLPPALLAATDGDFEAGRPFLYGAVLLCSVTFMIALAMNNRPSAMPAREQLLALLGAFTVLPAILAWPLMEAAPGLAWLDAWLEMVSAATTTGMTMEPAPLAWSRAVHLWRAEIGWLGGLLIWVAAIAILAPLRIGGFELILPRNREIRREVQWMGQRAMTPQQRILRATATLGWVYAGLTFALWILLMVVGEMPFIALCHAMAVLSTSGISPVGGLTGGQAGIPGELVIFAFLIFAVSRRSFSRDLPALGNRWIWQEPEVMVAAGCVALVTMVLFMRHWYVLFETAESFGIGLIPRAVWGAVFTSASFLTTTGFVSEQWEIARLWSGLSTPGMVLMGLALIGGGVATSAGGVKLLRIYVLYKHGQHEISRLIHPSTVGGVGSRQRLFGREAAFIAWLFFMVTALSIAFVSMVLSLVGHSFETATVLTLAAISNTGQLTQVAVMPAIVPASLSPATKLVLAAAMALGRLETLAIIALLNPNFWRR</sequence>
<feature type="transmembrane region" description="Helical" evidence="9">
    <location>
        <begin position="282"/>
        <end position="301"/>
    </location>
</feature>
<dbReference type="EMBL" id="JACVXA010000023">
    <property type="protein sequence ID" value="MBE3638477.1"/>
    <property type="molecule type" value="Genomic_DNA"/>
</dbReference>
<feature type="transmembrane region" description="Helical" evidence="9">
    <location>
        <begin position="38"/>
        <end position="58"/>
    </location>
</feature>
<evidence type="ECO:0000256" key="4">
    <source>
        <dbReference type="ARBA" id="ARBA00022475"/>
    </source>
</evidence>
<feature type="transmembrane region" description="Helical" evidence="9">
    <location>
        <begin position="413"/>
        <end position="436"/>
    </location>
</feature>
<dbReference type="PANTHER" id="PTHR32024">
    <property type="entry name" value="TRK SYSTEM POTASSIUM UPTAKE PROTEIN TRKG-RELATED"/>
    <property type="match status" value="1"/>
</dbReference>
<evidence type="ECO:0000256" key="5">
    <source>
        <dbReference type="ARBA" id="ARBA00022692"/>
    </source>
</evidence>
<dbReference type="GO" id="GO:0005886">
    <property type="term" value="C:plasma membrane"/>
    <property type="evidence" value="ECO:0007669"/>
    <property type="project" value="UniProtKB-SubCell"/>
</dbReference>
<evidence type="ECO:0000256" key="1">
    <source>
        <dbReference type="ARBA" id="ARBA00004651"/>
    </source>
</evidence>
<comment type="subcellular location">
    <subcellularLocation>
        <location evidence="1">Cell membrane</location>
        <topology evidence="1">Multi-pass membrane protein</topology>
    </subcellularLocation>
</comment>
<dbReference type="Pfam" id="PF02386">
    <property type="entry name" value="TrkH"/>
    <property type="match status" value="1"/>
</dbReference>
<dbReference type="Proteomes" id="UP000609121">
    <property type="component" value="Unassembled WGS sequence"/>
</dbReference>
<keyword evidence="8 9" id="KW-0472">Membrane</keyword>
<evidence type="ECO:0000256" key="6">
    <source>
        <dbReference type="ARBA" id="ARBA00022989"/>
    </source>
</evidence>
<keyword evidence="7" id="KW-0406">Ion transport</keyword>
<feature type="transmembrane region" description="Helical" evidence="9">
    <location>
        <begin position="243"/>
        <end position="262"/>
    </location>
</feature>
<evidence type="ECO:0000256" key="2">
    <source>
        <dbReference type="ARBA" id="ARBA00009137"/>
    </source>
</evidence>
<evidence type="ECO:0000256" key="8">
    <source>
        <dbReference type="ARBA" id="ARBA00023136"/>
    </source>
</evidence>
<feature type="transmembrane region" description="Helical" evidence="9">
    <location>
        <begin position="185"/>
        <end position="209"/>
    </location>
</feature>
<comment type="caution">
    <text evidence="10">The sequence shown here is derived from an EMBL/GenBank/DDBJ whole genome shotgun (WGS) entry which is preliminary data.</text>
</comment>
<feature type="transmembrane region" description="Helical" evidence="9">
    <location>
        <begin position="139"/>
        <end position="161"/>
    </location>
</feature>
<evidence type="ECO:0000256" key="7">
    <source>
        <dbReference type="ARBA" id="ARBA00023065"/>
    </source>
</evidence>
<accession>A0A8J6YVE3</accession>
<keyword evidence="6 9" id="KW-1133">Transmembrane helix</keyword>
<dbReference type="InterPro" id="IPR003445">
    <property type="entry name" value="Cat_transpt"/>
</dbReference>
<comment type="similarity">
    <text evidence="2">Belongs to the TrkH potassium transport family.</text>
</comment>
<keyword evidence="3" id="KW-0813">Transport</keyword>
<feature type="transmembrane region" description="Helical" evidence="9">
    <location>
        <begin position="355"/>
        <end position="375"/>
    </location>
</feature>
<feature type="transmembrane region" description="Helical" evidence="9">
    <location>
        <begin position="477"/>
        <end position="497"/>
    </location>
</feature>
<dbReference type="AlphaFoldDB" id="A0A8J6YVE3"/>
<keyword evidence="11" id="KW-1185">Reference proteome</keyword>
<reference evidence="10" key="1">
    <citation type="submission" date="2020-09" db="EMBL/GenBank/DDBJ databases">
        <title>A novel bacterium of genus Mangrovicoccus, isolated from South China Sea.</title>
        <authorList>
            <person name="Huang H."/>
            <person name="Mo K."/>
            <person name="Hu Y."/>
        </authorList>
    </citation>
    <scope>NUCLEOTIDE SEQUENCE</scope>
    <source>
        <strain evidence="10">HB182678</strain>
    </source>
</reference>
<evidence type="ECO:0000313" key="10">
    <source>
        <dbReference type="EMBL" id="MBE3638477.1"/>
    </source>
</evidence>
<protein>
    <submittedName>
        <fullName evidence="10">TrkH family potassium uptake protein</fullName>
    </submittedName>
</protein>
<dbReference type="RefSeq" id="WP_193182099.1">
    <property type="nucleotide sequence ID" value="NZ_JACVXA010000023.1"/>
</dbReference>
<keyword evidence="4" id="KW-1003">Cell membrane</keyword>
<feature type="transmembrane region" description="Helical" evidence="9">
    <location>
        <begin position="70"/>
        <end position="89"/>
    </location>
</feature>
<name>A0A8J6YVE3_9RHOB</name>
<dbReference type="PANTHER" id="PTHR32024:SF2">
    <property type="entry name" value="TRK SYSTEM POTASSIUM UPTAKE PROTEIN TRKG-RELATED"/>
    <property type="match status" value="1"/>
</dbReference>
<dbReference type="GO" id="GO:0030001">
    <property type="term" value="P:metal ion transport"/>
    <property type="evidence" value="ECO:0007669"/>
    <property type="project" value="UniProtKB-ARBA"/>
</dbReference>
<keyword evidence="5 9" id="KW-0812">Transmembrane</keyword>
<organism evidence="10 11">
    <name type="scientific">Mangrovicoccus algicola</name>
    <dbReference type="NCBI Taxonomy" id="2771008"/>
    <lineage>
        <taxon>Bacteria</taxon>
        <taxon>Pseudomonadati</taxon>
        <taxon>Pseudomonadota</taxon>
        <taxon>Alphaproteobacteria</taxon>
        <taxon>Rhodobacterales</taxon>
        <taxon>Paracoccaceae</taxon>
        <taxon>Mangrovicoccus</taxon>
    </lineage>
</organism>
<evidence type="ECO:0000256" key="3">
    <source>
        <dbReference type="ARBA" id="ARBA00022448"/>
    </source>
</evidence>
<evidence type="ECO:0000256" key="9">
    <source>
        <dbReference type="SAM" id="Phobius"/>
    </source>
</evidence>
<dbReference type="GO" id="GO:0008324">
    <property type="term" value="F:monoatomic cation transmembrane transporter activity"/>
    <property type="evidence" value="ECO:0007669"/>
    <property type="project" value="InterPro"/>
</dbReference>
<gene>
    <name evidence="10" type="ORF">ICN82_09710</name>
</gene>
<proteinExistence type="inferred from homology"/>
<evidence type="ECO:0000313" key="11">
    <source>
        <dbReference type="Proteomes" id="UP000609121"/>
    </source>
</evidence>